<evidence type="ECO:0000313" key="3">
    <source>
        <dbReference type="EMBL" id="KZC03891.1"/>
    </source>
</evidence>
<accession>A0A154NWD1</accession>
<name>A0A154NWD1_DUFNO</name>
<dbReference type="Gene3D" id="3.30.200.20">
    <property type="entry name" value="Phosphorylase Kinase, domain 1"/>
    <property type="match status" value="1"/>
</dbReference>
<gene>
    <name evidence="3" type="ORF">WN55_00071</name>
</gene>
<sequence>MAHYGKAFPQGKLGAKQPSEKYNINTWQNRKEIYSNSSIVASKLIDNKHLSYDHVEISEASTKLVSKKKRARKTKMQVKKKTIQRNTVLTGNKDKYNVKENNVHKENLYTAKKNKKTIHSNSNTNVSHLNSKFENHLNDDAEASKEGSNGKQGITNSIDNFKIKPCFVELDKTNVLEWKNKLDNIEKLTKATQESISEKHNSLNCNKITKRSINNFKCNNVIVKDCFVRLEKLETLFMKRLHASNKCGNLISSTPIGSRIRPSHIIALSPIPITCLEELDDSVKCKENDLIRATNINLITSGIIEVNADACEDFHALKKHISNGERKSSITSICISNSDQSHITQEISKEYFEVVKDVSGIEIEEEDIEDVPSSLTKEHTPSSILQKKHLNFSIDLDRSHSLFGDTNENNVIDFKSNNTSVILDTTNLLSKDDRLNGNNTIVISDNSCNGIVPCIVLTQLQDPFRITRKRKQYCKWEFDLSNISESCNNSIKRKEISIITENDTKRKRFSRKTLRALENVPKTPISDVSMKIEKPIYLKPGKSWARSLSILSNIQNEFNLDKLSIGKGKQWRHSVVDILNMQKQGIFQSCVKKTASNADVQASSETVINSEHELTNTKGRTGESASLGRFTRRISVRVVPINKTVKSIEDTQFLEVYGIFPIKSQRFTLISDPRKSSVCNITNYDNDGHIINEHVDLTAKEVILARCLQQDYIPFSTYFSDSYLDHCRKIGEGVYGEVFLYEHDDKKSVIKIIPIEGDECVNGEPQKKFHEILSEIVIAKELHNLRYNTKYNTDGFVEVKNIKCLKGKYPKTLVDLWNTYDEEKHSENDCPSMFNENQLYIILELGHSGQDLEAFVFPTAEEAHVLFIQAALALAIAEEAVQFEHRDLHWGNILISPTTESHVYYKLGQKQIQLLSKGVKVSIIDFTLSRVTYQGCSVFNDLASDPSLFGAQGEYQFEIYRLMRDKIK</sequence>
<protein>
    <submittedName>
        <fullName evidence="3">Putative serine/threonine-protein kinase haspin like protein</fullName>
    </submittedName>
</protein>
<keyword evidence="3" id="KW-0808">Transferase</keyword>
<dbReference type="InterPro" id="IPR011009">
    <property type="entry name" value="Kinase-like_dom_sf"/>
</dbReference>
<dbReference type="GO" id="GO:0005524">
    <property type="term" value="F:ATP binding"/>
    <property type="evidence" value="ECO:0007669"/>
    <property type="project" value="UniProtKB-UniRule"/>
</dbReference>
<proteinExistence type="predicted"/>
<dbReference type="OrthoDB" id="21018at2759"/>
<dbReference type="GO" id="GO:0072354">
    <property type="term" value="F:histone H3T3 kinase activity"/>
    <property type="evidence" value="ECO:0007669"/>
    <property type="project" value="TreeGrafter"/>
</dbReference>
<dbReference type="InterPro" id="IPR000719">
    <property type="entry name" value="Prot_kinase_dom"/>
</dbReference>
<keyword evidence="1" id="KW-0547">Nucleotide-binding</keyword>
<evidence type="ECO:0000259" key="2">
    <source>
        <dbReference type="PROSITE" id="PS50011"/>
    </source>
</evidence>
<dbReference type="GO" id="GO:0005634">
    <property type="term" value="C:nucleus"/>
    <property type="evidence" value="ECO:0007669"/>
    <property type="project" value="TreeGrafter"/>
</dbReference>
<dbReference type="PROSITE" id="PS00107">
    <property type="entry name" value="PROTEIN_KINASE_ATP"/>
    <property type="match status" value="1"/>
</dbReference>
<reference evidence="3 4" key="1">
    <citation type="submission" date="2015-07" db="EMBL/GenBank/DDBJ databases">
        <title>The genome of Dufourea novaeangliae.</title>
        <authorList>
            <person name="Pan H."/>
            <person name="Kapheim K."/>
        </authorList>
    </citation>
    <scope>NUCLEOTIDE SEQUENCE [LARGE SCALE GENOMIC DNA]</scope>
    <source>
        <strain evidence="3">0120121106</strain>
        <tissue evidence="3">Whole body</tissue>
    </source>
</reference>
<dbReference type="PANTHER" id="PTHR24419:SF18">
    <property type="entry name" value="SERINE_THREONINE-PROTEIN KINASE HASPIN"/>
    <property type="match status" value="1"/>
</dbReference>
<dbReference type="GO" id="GO:0000278">
    <property type="term" value="P:mitotic cell cycle"/>
    <property type="evidence" value="ECO:0007669"/>
    <property type="project" value="TreeGrafter"/>
</dbReference>
<dbReference type="EMBL" id="KQ434772">
    <property type="protein sequence ID" value="KZC03891.1"/>
    <property type="molecule type" value="Genomic_DNA"/>
</dbReference>
<dbReference type="GO" id="GO:0035556">
    <property type="term" value="P:intracellular signal transduction"/>
    <property type="evidence" value="ECO:0007669"/>
    <property type="project" value="TreeGrafter"/>
</dbReference>
<keyword evidence="4" id="KW-1185">Reference proteome</keyword>
<dbReference type="GO" id="GO:0005737">
    <property type="term" value="C:cytoplasm"/>
    <property type="evidence" value="ECO:0007669"/>
    <property type="project" value="TreeGrafter"/>
</dbReference>
<dbReference type="InterPro" id="IPR017441">
    <property type="entry name" value="Protein_kinase_ATP_BS"/>
</dbReference>
<keyword evidence="3" id="KW-0418">Kinase</keyword>
<dbReference type="STRING" id="178035.A0A154NWD1"/>
<feature type="binding site" evidence="1">
    <location>
        <position position="751"/>
    </location>
    <ligand>
        <name>ATP</name>
        <dbReference type="ChEBI" id="CHEBI:30616"/>
    </ligand>
</feature>
<dbReference type="PROSITE" id="PS50011">
    <property type="entry name" value="PROTEIN_KINASE_DOM"/>
    <property type="match status" value="1"/>
</dbReference>
<evidence type="ECO:0000313" key="4">
    <source>
        <dbReference type="Proteomes" id="UP000076502"/>
    </source>
</evidence>
<dbReference type="Gene3D" id="1.10.510.10">
    <property type="entry name" value="Transferase(Phosphotransferase) domain 1"/>
    <property type="match status" value="1"/>
</dbReference>
<dbReference type="Proteomes" id="UP000076502">
    <property type="component" value="Unassembled WGS sequence"/>
</dbReference>
<dbReference type="AlphaFoldDB" id="A0A154NWD1"/>
<keyword evidence="1" id="KW-0067">ATP-binding</keyword>
<organism evidence="3 4">
    <name type="scientific">Dufourea novaeangliae</name>
    <name type="common">Sweat bee</name>
    <dbReference type="NCBI Taxonomy" id="178035"/>
    <lineage>
        <taxon>Eukaryota</taxon>
        <taxon>Metazoa</taxon>
        <taxon>Ecdysozoa</taxon>
        <taxon>Arthropoda</taxon>
        <taxon>Hexapoda</taxon>
        <taxon>Insecta</taxon>
        <taxon>Pterygota</taxon>
        <taxon>Neoptera</taxon>
        <taxon>Endopterygota</taxon>
        <taxon>Hymenoptera</taxon>
        <taxon>Apocrita</taxon>
        <taxon>Aculeata</taxon>
        <taxon>Apoidea</taxon>
        <taxon>Anthophila</taxon>
        <taxon>Halictidae</taxon>
        <taxon>Rophitinae</taxon>
        <taxon>Dufourea</taxon>
    </lineage>
</organism>
<evidence type="ECO:0000256" key="1">
    <source>
        <dbReference type="PROSITE-ProRule" id="PRU10141"/>
    </source>
</evidence>
<dbReference type="SUPFAM" id="SSF56112">
    <property type="entry name" value="Protein kinase-like (PK-like)"/>
    <property type="match status" value="1"/>
</dbReference>
<feature type="domain" description="Protein kinase" evidence="2">
    <location>
        <begin position="724"/>
        <end position="968"/>
    </location>
</feature>
<dbReference type="PANTHER" id="PTHR24419">
    <property type="entry name" value="INTERLEUKIN-1 RECEPTOR-ASSOCIATED KINASE"/>
    <property type="match status" value="1"/>
</dbReference>
<dbReference type="Pfam" id="PF12330">
    <property type="entry name" value="Haspin_kinase"/>
    <property type="match status" value="1"/>
</dbReference>